<keyword evidence="13" id="KW-0238">DNA-binding</keyword>
<keyword evidence="12" id="KW-0190">Covalent protein-DNA linkage</keyword>
<reference evidence="19" key="1">
    <citation type="submission" date="2017-01" db="EMBL/GenBank/DDBJ databases">
        <title>High-throughput sequencing uncovers low homogeneity in the biogeography of single-stranded DNA viruses.</title>
        <authorList>
            <person name="Pearson V.M."/>
            <person name="Rokyta D.R."/>
        </authorList>
    </citation>
    <scope>NUCLEOTIDE SEQUENCE</scope>
</reference>
<dbReference type="GO" id="GO:0046872">
    <property type="term" value="F:metal ion binding"/>
    <property type="evidence" value="ECO:0007669"/>
    <property type="project" value="UniProtKB-KW"/>
</dbReference>
<evidence type="ECO:0000313" key="19">
    <source>
        <dbReference type="EMBL" id="AUM61746.1"/>
    </source>
</evidence>
<evidence type="ECO:0000256" key="5">
    <source>
        <dbReference type="ARBA" id="ARBA00022695"/>
    </source>
</evidence>
<evidence type="ECO:0000256" key="4">
    <source>
        <dbReference type="ARBA" id="ARBA00022679"/>
    </source>
</evidence>
<keyword evidence="8" id="KW-0479">Metal-binding</keyword>
<evidence type="ECO:0000256" key="7">
    <source>
        <dbReference type="ARBA" id="ARBA00022722"/>
    </source>
</evidence>
<comment type="subcellular location">
    <subcellularLocation>
        <location evidence="2">Host nucleus</location>
    </subcellularLocation>
</comment>
<evidence type="ECO:0000256" key="14">
    <source>
        <dbReference type="ARBA" id="ARBA00023268"/>
    </source>
</evidence>
<protein>
    <recommendedName>
        <fullName evidence="15">ATP-dependent helicase Rep</fullName>
    </recommendedName>
    <alternativeName>
        <fullName evidence="16">RepP</fullName>
    </alternativeName>
</protein>
<dbReference type="SUPFAM" id="SSF52540">
    <property type="entry name" value="P-loop containing nucleoside triphosphate hydrolases"/>
    <property type="match status" value="1"/>
</dbReference>
<evidence type="ECO:0000256" key="2">
    <source>
        <dbReference type="ARBA" id="ARBA00004147"/>
    </source>
</evidence>
<proteinExistence type="inferred from homology"/>
<feature type="domain" description="CRESS-DNA virus Rep endonuclease" evidence="18">
    <location>
        <begin position="4"/>
        <end position="114"/>
    </location>
</feature>
<dbReference type="Pfam" id="PF00910">
    <property type="entry name" value="RNA_helicase"/>
    <property type="match status" value="1"/>
</dbReference>
<keyword evidence="9" id="KW-0547">Nucleotide-binding</keyword>
<dbReference type="Pfam" id="PF02407">
    <property type="entry name" value="Viral_Rep"/>
    <property type="match status" value="1"/>
</dbReference>
<accession>A0A2K9LS70</accession>
<evidence type="ECO:0000256" key="3">
    <source>
        <dbReference type="ARBA" id="ARBA00008545"/>
    </source>
</evidence>
<dbReference type="GO" id="GO:0003723">
    <property type="term" value="F:RNA binding"/>
    <property type="evidence" value="ECO:0007669"/>
    <property type="project" value="InterPro"/>
</dbReference>
<dbReference type="GO" id="GO:0003677">
    <property type="term" value="F:DNA binding"/>
    <property type="evidence" value="ECO:0007669"/>
    <property type="project" value="UniProtKB-KW"/>
</dbReference>
<comment type="catalytic activity">
    <reaction evidence="17">
        <text>ATP + H2O = ADP + phosphate + H(+)</text>
        <dbReference type="Rhea" id="RHEA:13065"/>
        <dbReference type="ChEBI" id="CHEBI:15377"/>
        <dbReference type="ChEBI" id="CHEBI:15378"/>
        <dbReference type="ChEBI" id="CHEBI:30616"/>
        <dbReference type="ChEBI" id="CHEBI:43474"/>
        <dbReference type="ChEBI" id="CHEBI:456216"/>
    </reaction>
</comment>
<dbReference type="PROSITE" id="PS52020">
    <property type="entry name" value="CRESS_DNA_REP"/>
    <property type="match status" value="1"/>
</dbReference>
<sequence>MAENVMAERWCFTIHVGGPAPEAAAAADANPPYVPPFSAAEMAYMVYQLEAAPTTGALHWQGYVRFFSRKRMSTVKRLLEREDAHLEKARGSEEENRNYCQKEGGSMKAEHGTYDATAGKGQGHRSDLDAIADKLKAGAHLNQVASEHPTDYIRYHSGIEALALRVAPAPAMSREVHVTVLWGPTGVGKTHRVMHQYPDAYQVEPGRDPWGHYTNQEVVVFDEFDWSKWTIQQMNRFLDKWRCLLDARYHNRYAAWTRVVILANSSPLSWWPEERSQALIDSFRRRVRGHVLRVQNREETYDEMEPEEI</sequence>
<dbReference type="InterPro" id="IPR049912">
    <property type="entry name" value="CRESS_DNA_REP"/>
</dbReference>
<evidence type="ECO:0000256" key="1">
    <source>
        <dbReference type="ARBA" id="ARBA00001936"/>
    </source>
</evidence>
<dbReference type="GO" id="GO:0000166">
    <property type="term" value="F:nucleotide binding"/>
    <property type="evidence" value="ECO:0007669"/>
    <property type="project" value="UniProtKB-KW"/>
</dbReference>
<dbReference type="Gene3D" id="3.40.1310.20">
    <property type="match status" value="1"/>
</dbReference>
<dbReference type="EMBL" id="KY487837">
    <property type="protein sequence ID" value="AUM61746.1"/>
    <property type="molecule type" value="Genomic_DNA"/>
</dbReference>
<evidence type="ECO:0000256" key="9">
    <source>
        <dbReference type="ARBA" id="ARBA00022741"/>
    </source>
</evidence>
<keyword evidence="7" id="KW-0540">Nuclease</keyword>
<evidence type="ECO:0000256" key="13">
    <source>
        <dbReference type="ARBA" id="ARBA00023125"/>
    </source>
</evidence>
<dbReference type="InterPro" id="IPR000605">
    <property type="entry name" value="Helicase_SF3_ssDNA/RNA_vir"/>
</dbReference>
<evidence type="ECO:0000256" key="6">
    <source>
        <dbReference type="ARBA" id="ARBA00022705"/>
    </source>
</evidence>
<keyword evidence="14" id="KW-0511">Multifunctional enzyme</keyword>
<keyword evidence="11" id="KW-0378">Hydrolase</keyword>
<dbReference type="InterPro" id="IPR027417">
    <property type="entry name" value="P-loop_NTPase"/>
</dbReference>
<gene>
    <name evidence="19" type="primary">Rep</name>
</gene>
<keyword evidence="10" id="KW-0255">Endonuclease</keyword>
<evidence type="ECO:0000256" key="12">
    <source>
        <dbReference type="ARBA" id="ARBA00023124"/>
    </source>
</evidence>
<evidence type="ECO:0000256" key="17">
    <source>
        <dbReference type="ARBA" id="ARBA00049360"/>
    </source>
</evidence>
<comment type="similarity">
    <text evidence="3">Belongs to the nanoviruses/circoviruses replication-associated protein family.</text>
</comment>
<evidence type="ECO:0000256" key="16">
    <source>
        <dbReference type="ARBA" id="ARBA00032243"/>
    </source>
</evidence>
<keyword evidence="5" id="KW-0548">Nucleotidyltransferase</keyword>
<dbReference type="GO" id="GO:0016779">
    <property type="term" value="F:nucleotidyltransferase activity"/>
    <property type="evidence" value="ECO:0007669"/>
    <property type="project" value="UniProtKB-KW"/>
</dbReference>
<keyword evidence="6" id="KW-0235">DNA replication</keyword>
<dbReference type="GO" id="GO:0016787">
    <property type="term" value="F:hydrolase activity"/>
    <property type="evidence" value="ECO:0007669"/>
    <property type="project" value="UniProtKB-KW"/>
</dbReference>
<evidence type="ECO:0000256" key="8">
    <source>
        <dbReference type="ARBA" id="ARBA00022723"/>
    </source>
</evidence>
<comment type="cofactor">
    <cofactor evidence="1">
        <name>Mn(2+)</name>
        <dbReference type="ChEBI" id="CHEBI:29035"/>
    </cofactor>
</comment>
<dbReference type="GO" id="GO:0004519">
    <property type="term" value="F:endonuclease activity"/>
    <property type="evidence" value="ECO:0007669"/>
    <property type="project" value="UniProtKB-KW"/>
</dbReference>
<dbReference type="GO" id="GO:0042025">
    <property type="term" value="C:host cell nucleus"/>
    <property type="evidence" value="ECO:0007669"/>
    <property type="project" value="UniProtKB-SubCell"/>
</dbReference>
<evidence type="ECO:0000259" key="18">
    <source>
        <dbReference type="PROSITE" id="PS52020"/>
    </source>
</evidence>
<evidence type="ECO:0000256" key="10">
    <source>
        <dbReference type="ARBA" id="ARBA00022759"/>
    </source>
</evidence>
<evidence type="ECO:0000256" key="11">
    <source>
        <dbReference type="ARBA" id="ARBA00022801"/>
    </source>
</evidence>
<keyword evidence="4" id="KW-0808">Transferase</keyword>
<dbReference type="GO" id="GO:0003724">
    <property type="term" value="F:RNA helicase activity"/>
    <property type="evidence" value="ECO:0007669"/>
    <property type="project" value="InterPro"/>
</dbReference>
<evidence type="ECO:0000256" key="15">
    <source>
        <dbReference type="ARBA" id="ARBA00030754"/>
    </source>
</evidence>
<organism evidence="19">
    <name type="scientific">uncultured virus</name>
    <dbReference type="NCBI Taxonomy" id="340016"/>
    <lineage>
        <taxon>Viruses</taxon>
        <taxon>environmental samples</taxon>
    </lineage>
</organism>
<dbReference type="GO" id="GO:0006260">
    <property type="term" value="P:DNA replication"/>
    <property type="evidence" value="ECO:0007669"/>
    <property type="project" value="UniProtKB-KW"/>
</dbReference>
<name>A0A2K9LS70_9VIRU</name>